<evidence type="ECO:0000256" key="1">
    <source>
        <dbReference type="ARBA" id="ARBA00007532"/>
    </source>
</evidence>
<dbReference type="PRINTS" id="PR00411">
    <property type="entry name" value="PNDRDTASEI"/>
</dbReference>
<feature type="domain" description="FAD/NAD(P)-binding" evidence="4">
    <location>
        <begin position="4"/>
        <end position="296"/>
    </location>
</feature>
<organism evidence="5 6">
    <name type="scientific">Acidihalobacter ferrooxydans</name>
    <dbReference type="NCBI Taxonomy" id="1765967"/>
    <lineage>
        <taxon>Bacteria</taxon>
        <taxon>Pseudomonadati</taxon>
        <taxon>Pseudomonadota</taxon>
        <taxon>Gammaproteobacteria</taxon>
        <taxon>Chromatiales</taxon>
        <taxon>Ectothiorhodospiraceae</taxon>
        <taxon>Acidihalobacter</taxon>
    </lineage>
</organism>
<dbReference type="GO" id="GO:0004148">
    <property type="term" value="F:dihydrolipoyl dehydrogenase (NADH) activity"/>
    <property type="evidence" value="ECO:0007669"/>
    <property type="project" value="TreeGrafter"/>
</dbReference>
<dbReference type="STRING" id="1765967.BW247_14970"/>
<dbReference type="InterPro" id="IPR050151">
    <property type="entry name" value="Class-I_Pyr_Nuc-Dis_Oxidored"/>
</dbReference>
<dbReference type="SUPFAM" id="SSF55424">
    <property type="entry name" value="FAD/NAD-linked reductases, dimerisation (C-terminal) domain"/>
    <property type="match status" value="1"/>
</dbReference>
<dbReference type="EMBL" id="CP019434">
    <property type="protein sequence ID" value="APZ44229.1"/>
    <property type="molecule type" value="Genomic_DNA"/>
</dbReference>
<keyword evidence="3" id="KW-0274">FAD</keyword>
<dbReference type="RefSeq" id="WP_076837852.1">
    <property type="nucleotide sequence ID" value="NZ_CP019434.1"/>
</dbReference>
<dbReference type="PANTHER" id="PTHR22912:SF151">
    <property type="entry name" value="DIHYDROLIPOYL DEHYDROGENASE, MITOCHONDRIAL"/>
    <property type="match status" value="1"/>
</dbReference>
<name>A0A1P8UK67_9GAMM</name>
<evidence type="ECO:0000313" key="6">
    <source>
        <dbReference type="Proteomes" id="UP000243807"/>
    </source>
</evidence>
<dbReference type="GO" id="GO:0050660">
    <property type="term" value="F:flavin adenine dinucleotide binding"/>
    <property type="evidence" value="ECO:0007669"/>
    <property type="project" value="TreeGrafter"/>
</dbReference>
<comment type="similarity">
    <text evidence="1">Belongs to the class-I pyridine nucleotide-disulfide oxidoreductase family.</text>
</comment>
<dbReference type="KEGG" id="afy:BW247_14970"/>
<keyword evidence="6" id="KW-1185">Reference proteome</keyword>
<sequence length="424" mass="43243">MEKSLIVIGAGPAGIEAALTAARAAARVTLIHEGPLGGRSTYGSLLPSKVWLNAARPDIAPAAVQQRLQHVTAAWVDVQTRLLDDAGVTRVQGRARIAGPGMVEVDGQSKPLGADAVILASGSEPTFKAELKPDGKHVIAPRLLGKLGSLPKRVVVIGGGATGCETAYLFNTLGSAVTWLPGRSGVLAEFPRGAADTLSAALAARGVNIVGGVYATNIERSEPSATVVSDAGEQYEADLVFVATGRRADLAAQGLDALGLDLPPTLDPYGQAAPGLYLIGDATGEPFLANRALAQAYIAARHALGLPVAPYNPDTLVHAVYSQPEVAQVGRVDGAGIRCQEVPLDLALKAHLQDPAGRFALCWDTAGHITGGWVAGAHAADTLAPVVTAIATGGTLEQLGATWPANPTLGELASIAARTALSAG</sequence>
<dbReference type="Gene3D" id="3.50.50.60">
    <property type="entry name" value="FAD/NAD(P)-binding domain"/>
    <property type="match status" value="2"/>
</dbReference>
<evidence type="ECO:0000256" key="3">
    <source>
        <dbReference type="ARBA" id="ARBA00022827"/>
    </source>
</evidence>
<evidence type="ECO:0000256" key="2">
    <source>
        <dbReference type="ARBA" id="ARBA00022630"/>
    </source>
</evidence>
<dbReference type="Pfam" id="PF07992">
    <property type="entry name" value="Pyr_redox_2"/>
    <property type="match status" value="1"/>
</dbReference>
<dbReference type="PANTHER" id="PTHR22912">
    <property type="entry name" value="DISULFIDE OXIDOREDUCTASE"/>
    <property type="match status" value="1"/>
</dbReference>
<dbReference type="PRINTS" id="PR00368">
    <property type="entry name" value="FADPNR"/>
</dbReference>
<dbReference type="GO" id="GO:0006103">
    <property type="term" value="P:2-oxoglutarate metabolic process"/>
    <property type="evidence" value="ECO:0007669"/>
    <property type="project" value="TreeGrafter"/>
</dbReference>
<accession>A0A1P8UK67</accession>
<proteinExistence type="inferred from homology"/>
<reference evidence="5 6" key="1">
    <citation type="submission" date="2017-01" db="EMBL/GenBank/DDBJ databases">
        <title>Draft sequence of Acidihalobacter ferrooxidans strain DSM 14175 (strain V8).</title>
        <authorList>
            <person name="Khaleque H.N."/>
            <person name="Ramsay J.P."/>
            <person name="Murphy R.J.T."/>
            <person name="Kaksonen A.H."/>
            <person name="Boxall N.J."/>
            <person name="Watkin E.L.J."/>
        </authorList>
    </citation>
    <scope>NUCLEOTIDE SEQUENCE [LARGE SCALE GENOMIC DNA]</scope>
    <source>
        <strain evidence="5 6">V8</strain>
    </source>
</reference>
<keyword evidence="2" id="KW-0285">Flavoprotein</keyword>
<dbReference type="Gene3D" id="3.30.390.30">
    <property type="match status" value="1"/>
</dbReference>
<dbReference type="InterPro" id="IPR016156">
    <property type="entry name" value="FAD/NAD-linked_Rdtase_dimer_sf"/>
</dbReference>
<gene>
    <name evidence="5" type="ORF">BW247_14970</name>
</gene>
<dbReference type="SUPFAM" id="SSF51905">
    <property type="entry name" value="FAD/NAD(P)-binding domain"/>
    <property type="match status" value="1"/>
</dbReference>
<dbReference type="InterPro" id="IPR023753">
    <property type="entry name" value="FAD/NAD-binding_dom"/>
</dbReference>
<dbReference type="Proteomes" id="UP000243807">
    <property type="component" value="Chromosome"/>
</dbReference>
<dbReference type="AlphaFoldDB" id="A0A1P8UK67"/>
<evidence type="ECO:0000313" key="5">
    <source>
        <dbReference type="EMBL" id="APZ44229.1"/>
    </source>
</evidence>
<evidence type="ECO:0000259" key="4">
    <source>
        <dbReference type="Pfam" id="PF07992"/>
    </source>
</evidence>
<dbReference type="InterPro" id="IPR036188">
    <property type="entry name" value="FAD/NAD-bd_sf"/>
</dbReference>
<protein>
    <recommendedName>
        <fullName evidence="4">FAD/NAD(P)-binding domain-containing protein</fullName>
    </recommendedName>
</protein>